<keyword evidence="2" id="KW-1185">Reference proteome</keyword>
<sequence>MTTKEFVKNFYQEKQNILNSSFETQSEYRTLVSVKIEKLNLNKVQTEKLKEIVSSILTDSFYTILLGLDGSANIGGSQESFKIYDEEDNLISESGDLEGYAYEYFHGDNG</sequence>
<dbReference type="EMBL" id="JAOAMU010000007">
    <property type="protein sequence ID" value="MCT2564161.1"/>
    <property type="molecule type" value="Genomic_DNA"/>
</dbReference>
<gene>
    <name evidence="1" type="ORF">N0B48_19895</name>
</gene>
<organism evidence="1 2">
    <name type="scientific">Chryseobacterium herbae</name>
    <dbReference type="NCBI Taxonomy" id="2976476"/>
    <lineage>
        <taxon>Bacteria</taxon>
        <taxon>Pseudomonadati</taxon>
        <taxon>Bacteroidota</taxon>
        <taxon>Flavobacteriia</taxon>
        <taxon>Flavobacteriales</taxon>
        <taxon>Weeksellaceae</taxon>
        <taxon>Chryseobacterium group</taxon>
        <taxon>Chryseobacterium</taxon>
    </lineage>
</organism>
<accession>A0ABT2J0B8</accession>
<evidence type="ECO:0000313" key="2">
    <source>
        <dbReference type="Proteomes" id="UP001525566"/>
    </source>
</evidence>
<reference evidence="1 2" key="1">
    <citation type="submission" date="2022-09" db="EMBL/GenBank/DDBJ databases">
        <title>Chryseobacterium oleae sp.nov., isolated from the inter-root soil of Pyrola calliantha H. Andr. in Tibet.</title>
        <authorList>
            <person name="Li Z."/>
        </authorList>
    </citation>
    <scope>NUCLEOTIDE SEQUENCE [LARGE SCALE GENOMIC DNA]</scope>
    <source>
        <strain evidence="2">pc1-10</strain>
    </source>
</reference>
<evidence type="ECO:0000313" key="1">
    <source>
        <dbReference type="EMBL" id="MCT2564161.1"/>
    </source>
</evidence>
<comment type="caution">
    <text evidence="1">The sequence shown here is derived from an EMBL/GenBank/DDBJ whole genome shotgun (WGS) entry which is preliminary data.</text>
</comment>
<protein>
    <submittedName>
        <fullName evidence="1">Uncharacterized protein</fullName>
    </submittedName>
</protein>
<name>A0ABT2J0B8_9FLAO</name>
<proteinExistence type="predicted"/>
<dbReference type="RefSeq" id="WP_259840844.1">
    <property type="nucleotide sequence ID" value="NZ_JAOAMU010000007.1"/>
</dbReference>
<dbReference type="Proteomes" id="UP001525566">
    <property type="component" value="Unassembled WGS sequence"/>
</dbReference>